<proteinExistence type="predicted"/>
<dbReference type="AlphaFoldDB" id="A0A0M6XN23"/>
<evidence type="ECO:0000313" key="2">
    <source>
        <dbReference type="Proteomes" id="UP000048908"/>
    </source>
</evidence>
<dbReference type="RefSeq" id="WP_055681064.1">
    <property type="nucleotide sequence ID" value="NZ_CXPG01000009.1"/>
</dbReference>
<reference evidence="1 2" key="1">
    <citation type="submission" date="2015-07" db="EMBL/GenBank/DDBJ databases">
        <authorList>
            <person name="Noorani M."/>
        </authorList>
    </citation>
    <scope>NUCLEOTIDE SEQUENCE [LARGE SCALE GENOMIC DNA]</scope>
    <source>
        <strain evidence="1 2">CECT 5088</strain>
    </source>
</reference>
<gene>
    <name evidence="1" type="ORF">JAN5088_00359</name>
</gene>
<organism evidence="1 2">
    <name type="scientific">Jannaschia rubra</name>
    <dbReference type="NCBI Taxonomy" id="282197"/>
    <lineage>
        <taxon>Bacteria</taxon>
        <taxon>Pseudomonadati</taxon>
        <taxon>Pseudomonadota</taxon>
        <taxon>Alphaproteobacteria</taxon>
        <taxon>Rhodobacterales</taxon>
        <taxon>Roseobacteraceae</taxon>
        <taxon>Jannaschia</taxon>
    </lineage>
</organism>
<accession>A0A0M6XN23</accession>
<dbReference type="Proteomes" id="UP000048908">
    <property type="component" value="Unassembled WGS sequence"/>
</dbReference>
<keyword evidence="2" id="KW-1185">Reference proteome</keyword>
<protein>
    <submittedName>
        <fullName evidence="1">Uncharacterized protein</fullName>
    </submittedName>
</protein>
<evidence type="ECO:0000313" key="1">
    <source>
        <dbReference type="EMBL" id="CTQ31601.1"/>
    </source>
</evidence>
<dbReference type="EMBL" id="CXPG01000009">
    <property type="protein sequence ID" value="CTQ31601.1"/>
    <property type="molecule type" value="Genomic_DNA"/>
</dbReference>
<sequence>MRSFQALLALVLFPVIWCGVMLAALPRAAEGRPVLVIPSPFGPSADQIVAQAGGYPVGLRPPLVGIVAHSTLPGFAVRLQDAGAMVLLNAERLPAFLCGANVQTIP</sequence>
<name>A0A0M6XN23_9RHOB</name>